<proteinExistence type="predicted"/>
<dbReference type="EMBL" id="LSBI01000008">
    <property type="protein sequence ID" value="OAQ83254.1"/>
    <property type="molecule type" value="Genomic_DNA"/>
</dbReference>
<evidence type="ECO:0000313" key="2">
    <source>
        <dbReference type="EMBL" id="OAQ83254.1"/>
    </source>
</evidence>
<gene>
    <name evidence="2" type="ORF">VFPFJ_09057</name>
</gene>
<feature type="compositionally biased region" description="Polar residues" evidence="1">
    <location>
        <begin position="36"/>
        <end position="53"/>
    </location>
</feature>
<name>A0A179GZD7_PURLI</name>
<feature type="region of interest" description="Disordered" evidence="1">
    <location>
        <begin position="28"/>
        <end position="59"/>
    </location>
</feature>
<evidence type="ECO:0000256" key="1">
    <source>
        <dbReference type="SAM" id="MobiDB-lite"/>
    </source>
</evidence>
<dbReference type="Proteomes" id="UP000078340">
    <property type="component" value="Unassembled WGS sequence"/>
</dbReference>
<evidence type="ECO:0000313" key="3">
    <source>
        <dbReference type="Proteomes" id="UP000078340"/>
    </source>
</evidence>
<reference evidence="2 3" key="1">
    <citation type="submission" date="2016-02" db="EMBL/GenBank/DDBJ databases">
        <title>Biosynthesis of antibiotic leucinostatins and their inhibition on Phytophthora in bio-control Purpureocillium lilacinum.</title>
        <authorList>
            <person name="Wang G."/>
            <person name="Liu Z."/>
            <person name="Lin R."/>
            <person name="Li E."/>
            <person name="Mao Z."/>
            <person name="Ling J."/>
            <person name="Yin W."/>
            <person name="Xie B."/>
        </authorList>
    </citation>
    <scope>NUCLEOTIDE SEQUENCE [LARGE SCALE GENOMIC DNA]</scope>
    <source>
        <strain evidence="2">PLFJ-1</strain>
    </source>
</reference>
<organism evidence="2 3">
    <name type="scientific">Purpureocillium lilacinum</name>
    <name type="common">Paecilomyces lilacinus</name>
    <dbReference type="NCBI Taxonomy" id="33203"/>
    <lineage>
        <taxon>Eukaryota</taxon>
        <taxon>Fungi</taxon>
        <taxon>Dikarya</taxon>
        <taxon>Ascomycota</taxon>
        <taxon>Pezizomycotina</taxon>
        <taxon>Sordariomycetes</taxon>
        <taxon>Hypocreomycetidae</taxon>
        <taxon>Hypocreales</taxon>
        <taxon>Ophiocordycipitaceae</taxon>
        <taxon>Purpureocillium</taxon>
    </lineage>
</organism>
<protein>
    <submittedName>
        <fullName evidence="2">Uncharacterized protein</fullName>
    </submittedName>
</protein>
<accession>A0A179GZD7</accession>
<comment type="caution">
    <text evidence="2">The sequence shown here is derived from an EMBL/GenBank/DDBJ whole genome shotgun (WGS) entry which is preliminary data.</text>
</comment>
<dbReference type="AlphaFoldDB" id="A0A179GZD7"/>
<sequence>MGRGVPVRYMLPDCAAANCPDWWNRSTDPGRDASLKPTSSAPGGRLSTRSRLNTPGGLVVKPVRPHSKSNWSCLPLLPVPWSDYAFLPCCPVALRSLMFRWPDGLGVLQYERPGPKAR</sequence>